<proteinExistence type="predicted"/>
<dbReference type="EMBL" id="KF901062">
    <property type="protein sequence ID" value="AIF16682.1"/>
    <property type="molecule type" value="Genomic_DNA"/>
</dbReference>
<evidence type="ECO:0000313" key="1">
    <source>
        <dbReference type="EMBL" id="AIF16682.1"/>
    </source>
</evidence>
<protein>
    <submittedName>
        <fullName evidence="1">Uncharacterized protein</fullName>
    </submittedName>
</protein>
<accession>A0A075HQK2</accession>
<dbReference type="AlphaFoldDB" id="A0A075HQK2"/>
<organism evidence="1">
    <name type="scientific">uncultured marine thaumarchaeote KM3_74_G04</name>
    <dbReference type="NCBI Taxonomy" id="1456274"/>
    <lineage>
        <taxon>Archaea</taxon>
        <taxon>Nitrososphaerota</taxon>
        <taxon>environmental samples</taxon>
    </lineage>
</organism>
<sequence length="49" mass="5085">MTDQACGCEADTGDPDYECDCAMQGTCLCANDCTCSVAVCKEAVSQLNP</sequence>
<name>A0A075HQK2_9ARCH</name>
<reference evidence="1" key="1">
    <citation type="journal article" date="2014" name="Genome Biol. Evol.">
        <title>Pangenome evidence for extensive interdomain horizontal transfer affecting lineage core and shell genes in uncultured planktonic thaumarchaeota and euryarchaeota.</title>
        <authorList>
            <person name="Deschamps P."/>
            <person name="Zivanovic Y."/>
            <person name="Moreira D."/>
            <person name="Rodriguez-Valera F."/>
            <person name="Lopez-Garcia P."/>
        </authorList>
    </citation>
    <scope>NUCLEOTIDE SEQUENCE</scope>
</reference>